<protein>
    <recommendedName>
        <fullName evidence="1">F-box domain-containing protein</fullName>
    </recommendedName>
</protein>
<dbReference type="InterPro" id="IPR032675">
    <property type="entry name" value="LRR_dom_sf"/>
</dbReference>
<dbReference type="SUPFAM" id="SSF81383">
    <property type="entry name" value="F-box domain"/>
    <property type="match status" value="1"/>
</dbReference>
<name>A0AAD7N7J3_9AGAR</name>
<gene>
    <name evidence="2" type="ORF">B0H16DRAFT_1374912</name>
</gene>
<dbReference type="SUPFAM" id="SSF52047">
    <property type="entry name" value="RNI-like"/>
    <property type="match status" value="1"/>
</dbReference>
<dbReference type="InterPro" id="IPR036047">
    <property type="entry name" value="F-box-like_dom_sf"/>
</dbReference>
<dbReference type="Gene3D" id="3.80.10.10">
    <property type="entry name" value="Ribonuclease Inhibitor"/>
    <property type="match status" value="1"/>
</dbReference>
<comment type="caution">
    <text evidence="2">The sequence shown here is derived from an EMBL/GenBank/DDBJ whole genome shotgun (WGS) entry which is preliminary data.</text>
</comment>
<organism evidence="2 3">
    <name type="scientific">Mycena metata</name>
    <dbReference type="NCBI Taxonomy" id="1033252"/>
    <lineage>
        <taxon>Eukaryota</taxon>
        <taxon>Fungi</taxon>
        <taxon>Dikarya</taxon>
        <taxon>Basidiomycota</taxon>
        <taxon>Agaricomycotina</taxon>
        <taxon>Agaricomycetes</taxon>
        <taxon>Agaricomycetidae</taxon>
        <taxon>Agaricales</taxon>
        <taxon>Marasmiineae</taxon>
        <taxon>Mycenaceae</taxon>
        <taxon>Mycena</taxon>
    </lineage>
</organism>
<feature type="domain" description="F-box" evidence="1">
    <location>
        <begin position="1"/>
        <end position="44"/>
    </location>
</feature>
<dbReference type="CDD" id="cd09917">
    <property type="entry name" value="F-box_SF"/>
    <property type="match status" value="1"/>
</dbReference>
<reference evidence="2" key="1">
    <citation type="submission" date="2023-03" db="EMBL/GenBank/DDBJ databases">
        <title>Massive genome expansion in bonnet fungi (Mycena s.s.) driven by repeated elements and novel gene families across ecological guilds.</title>
        <authorList>
            <consortium name="Lawrence Berkeley National Laboratory"/>
            <person name="Harder C.B."/>
            <person name="Miyauchi S."/>
            <person name="Viragh M."/>
            <person name="Kuo A."/>
            <person name="Thoen E."/>
            <person name="Andreopoulos B."/>
            <person name="Lu D."/>
            <person name="Skrede I."/>
            <person name="Drula E."/>
            <person name="Henrissat B."/>
            <person name="Morin E."/>
            <person name="Kohler A."/>
            <person name="Barry K."/>
            <person name="LaButti K."/>
            <person name="Morin E."/>
            <person name="Salamov A."/>
            <person name="Lipzen A."/>
            <person name="Mereny Z."/>
            <person name="Hegedus B."/>
            <person name="Baldrian P."/>
            <person name="Stursova M."/>
            <person name="Weitz H."/>
            <person name="Taylor A."/>
            <person name="Grigoriev I.V."/>
            <person name="Nagy L.G."/>
            <person name="Martin F."/>
            <person name="Kauserud H."/>
        </authorList>
    </citation>
    <scope>NUCLEOTIDE SEQUENCE</scope>
    <source>
        <strain evidence="2">CBHHK182m</strain>
    </source>
</reference>
<evidence type="ECO:0000313" key="3">
    <source>
        <dbReference type="Proteomes" id="UP001215598"/>
    </source>
</evidence>
<dbReference type="AlphaFoldDB" id="A0AAD7N7J3"/>
<proteinExistence type="predicted"/>
<dbReference type="InterPro" id="IPR001810">
    <property type="entry name" value="F-box_dom"/>
</dbReference>
<sequence length="476" mass="54850">MIPRLPEETWLQVLGQLPRETTLQVSQTDRRFRRILRPYIFAQFDFHPYAAGETDAFLPTPRKVEQLMERLEFWTSTEIAPFVRICDVRPYPPDHPSHPDCCRTEEPYILLFSFFERVVRFINLQLLSCIGVHFTQTFLTNLCRLPELTTLSVTDYAAAPGHDIDFSRLKFQNLLEISLHDRIPGEGTDHSHWLRLLRPEFLTRLSIRLHSSHIPEIDRRPSFPHVTKLTLTLATSSQTPDIRRFLSKFPALRTLEIRDHIWEREPADSVAPTTAFSSPLTEYTGPVWTLYTFLRLPTLTHLTVGFCPQTPVLVTTFKTIGVQSSIISLRVSVFTLSHTQLAAICEFFPGLTRLRIEICGLPPPHEVQAFLETLAQSTSLPQHLTQLALVWYNGSCKIDDPIYPKFRRDLTANLPTLNTIWLGFFDTMFLWRKTAAEDEEISETAPGSVEDIGGLLTNIQTMRHKFDVIWADLEHF</sequence>
<dbReference type="Proteomes" id="UP001215598">
    <property type="component" value="Unassembled WGS sequence"/>
</dbReference>
<evidence type="ECO:0000259" key="1">
    <source>
        <dbReference type="PROSITE" id="PS50181"/>
    </source>
</evidence>
<accession>A0AAD7N7J3</accession>
<dbReference type="EMBL" id="JARKIB010000072">
    <property type="protein sequence ID" value="KAJ7748639.1"/>
    <property type="molecule type" value="Genomic_DNA"/>
</dbReference>
<dbReference type="PROSITE" id="PS50181">
    <property type="entry name" value="FBOX"/>
    <property type="match status" value="1"/>
</dbReference>
<keyword evidence="3" id="KW-1185">Reference proteome</keyword>
<evidence type="ECO:0000313" key="2">
    <source>
        <dbReference type="EMBL" id="KAJ7748639.1"/>
    </source>
</evidence>